<reference evidence="6 8" key="1">
    <citation type="journal article" date="2012" name="Nature">
        <title>Algal genomes reveal evolutionary mosaicism and the fate of nucleomorphs.</title>
        <authorList>
            <consortium name="DOE Joint Genome Institute"/>
            <person name="Curtis B.A."/>
            <person name="Tanifuji G."/>
            <person name="Burki F."/>
            <person name="Gruber A."/>
            <person name="Irimia M."/>
            <person name="Maruyama S."/>
            <person name="Arias M.C."/>
            <person name="Ball S.G."/>
            <person name="Gile G.H."/>
            <person name="Hirakawa Y."/>
            <person name="Hopkins J.F."/>
            <person name="Kuo A."/>
            <person name="Rensing S.A."/>
            <person name="Schmutz J."/>
            <person name="Symeonidi A."/>
            <person name="Elias M."/>
            <person name="Eveleigh R.J."/>
            <person name="Herman E.K."/>
            <person name="Klute M.J."/>
            <person name="Nakayama T."/>
            <person name="Obornik M."/>
            <person name="Reyes-Prieto A."/>
            <person name="Armbrust E.V."/>
            <person name="Aves S.J."/>
            <person name="Beiko R.G."/>
            <person name="Coutinho P."/>
            <person name="Dacks J.B."/>
            <person name="Durnford D.G."/>
            <person name="Fast N.M."/>
            <person name="Green B.R."/>
            <person name="Grisdale C.J."/>
            <person name="Hempel F."/>
            <person name="Henrissat B."/>
            <person name="Hoppner M.P."/>
            <person name="Ishida K."/>
            <person name="Kim E."/>
            <person name="Koreny L."/>
            <person name="Kroth P.G."/>
            <person name="Liu Y."/>
            <person name="Malik S.B."/>
            <person name="Maier U.G."/>
            <person name="McRose D."/>
            <person name="Mock T."/>
            <person name="Neilson J.A."/>
            <person name="Onodera N.T."/>
            <person name="Poole A.M."/>
            <person name="Pritham E.J."/>
            <person name="Richards T.A."/>
            <person name="Rocap G."/>
            <person name="Roy S.W."/>
            <person name="Sarai C."/>
            <person name="Schaack S."/>
            <person name="Shirato S."/>
            <person name="Slamovits C.H."/>
            <person name="Spencer D.F."/>
            <person name="Suzuki S."/>
            <person name="Worden A.Z."/>
            <person name="Zauner S."/>
            <person name="Barry K."/>
            <person name="Bell C."/>
            <person name="Bharti A.K."/>
            <person name="Crow J.A."/>
            <person name="Grimwood J."/>
            <person name="Kramer R."/>
            <person name="Lindquist E."/>
            <person name="Lucas S."/>
            <person name="Salamov A."/>
            <person name="McFadden G.I."/>
            <person name="Lane C.E."/>
            <person name="Keeling P.J."/>
            <person name="Gray M.W."/>
            <person name="Grigoriev I.V."/>
            <person name="Archibald J.M."/>
        </authorList>
    </citation>
    <scope>NUCLEOTIDE SEQUENCE</scope>
    <source>
        <strain evidence="6 8">CCMP2712</strain>
    </source>
</reference>
<protein>
    <recommendedName>
        <fullName evidence="5">Fibronectin type-III domain-containing protein</fullName>
    </recommendedName>
</protein>
<reference evidence="7" key="3">
    <citation type="submission" date="2015-06" db="UniProtKB">
        <authorList>
            <consortium name="EnsemblProtists"/>
        </authorList>
    </citation>
    <scope>IDENTIFICATION</scope>
</reference>
<sequence length="3076" mass="327941">MLNVLSSDCSKGITARMEARMQCWLSILSCFVLSANGSGFSISAASIRQTNPIANGQNVLILSLTVAQNVEARSNFSICALTDFEYAVGESVPAVSSPQLSLTSSWNASSCLLFSNTEIIQSQATAYQISFSVKNQNFTNQGSSALTLSLNAVNVHLTVIYADVLGVLNGSVPGKTVIPSLIFASIRQSSALANISNRVSIVLRPNVHFDTGSIFTLTGFSAIWDYIDSCYSYATTSLTTTTPLEPTSSTTTQADTTSSTESSTPAPTPTPPTTSPTPPTTSSTSTSTFLTSTTTLFPTTTLQTVTSTTGVLIAPTPTTLASTYAGGNSESTISLTTGGQSEGVSTSDYALSVTSTPVEQLQSASFSTKGVYMSSSSSTPAESEGITSTTSFSQLGYSSTELLPQEAQSTPAASSTYAAAEGSVTTTVEEEQFTSTPSLQQEAQTSPAATSTSPLGVGGEVTTTVRAEEGFTSTPLPQQNIESTFGTSSTSAASETSSTSAPTTVETSSFSTKIIDSSSSSTPFKIETSAPTSAASAELSSPSSTPIEDRSLSTSTWSSSSSTPAFSSSSSTPAFSSSSSTPAFSSSSSTPAPFQTNSFPTSKAFLSSSSSTPLDSSSSSTTMQALETITDWTTPAPSSSRRRLLSSAASNDQQNVVYSTAAVCQQKQIQFASAQPDQTLSASKVTFGGRAVILRTGELLLVANSSFDQYEALVAFELTNPVVERAPSSFLVQGRLVVSGNRYSLPSQGVTLSSQAIGGVKDASNPFKVHVPKILFAHIQHSRSVSFMQNTISMEMRVDVDMTNRSYLYITGIPDQLYVYNEAKAPAYSNLDSAIEVKQVADGFTVKVLDLIAVNTSIRVWVPVMNSQGQRLEGCNVSVEGGVGVGDRISLLSKTRMTTETDTSGRICLLVAPKVVSPTVSSVNPLVGSLNRLNLKFAFNVELRGSDGLKFRLRSPLLQSPLTSGSLNFTSQDGRVQTFRNVTTGEDYLEFAMEASDAMKANVNYYLLVDVRNPSYVLRAPHVSMDITSSKSNNFALAFNFTPVAASNPYGISLQDPLDTWAPVIVNASIYQSSPLTDASNTLTVSVKTNTFLVQGSRLTLSGLCGMADVDATVNAAAFRVTSTSASGCFIVVEATSDRSSFVVMLDVTVRNGGSEQVAVSPTLSGFIESGVWDASLSSVSLLQQPSSRFGIEGGSLPLKIVRPRISSWSFQQSSPFVGSSNQLTLSLTLNVALTVGSQLFLANWPAQQVSQAASLSSAWQVVSISSNSSFKFLGGDNQPPYVLLLSIRNSQTPLSSPSDFPARLMVECGLYDSWSEVTTIAGTQQDLFLVPGGRKPFLTVMPEIQEATISQTIPFTSSPNVISLHVVSRFAITKDSRLLITPAPSCVPTLLDSFTSISDNTLVLTLSGSNVSAFNVSFRVINGDCEQADRPLQVKLVEELGVFDSESETRAMLMDRSTLFGVINGSSPFVTYRATITNALVYQDNPIVGQLNNVSLSLRFNFETPKQASCTITGMSMFDQQQGVVSVRQSPASLINSSRLVGGSLVLSNFLQTLPAGDDLNVTVVLVNGAKESNAAAVSVTCYLDPIVTGLKVTSEFSSRSVSVFGVAGGSLVGKLVRAGFDLLAGIQTNPLVMKENKLVFSISCNIDFAMGSTMTLRGLVGLPALYNVSSEFAVLNRTLSDELIVIAHMDMYASETYFLNLSLINPDQEQDSPPLKLRATLVVQASYAALHLPLAEALVSKPGITVIGIPGGYDPLKIFRANFTIDQLSQVTMLFCRATVFRIFFSFNCDILPNSSLTVSFPAHALASLLATADYYRAPNSKAVVVVSQLGQLAQVSKGIQLNVPDTSTSALSPFSLASHVLTIFGPVAFPELKLNVTSSVQEINLMVHQLAFAFDAISDRRVVYVQDLNLAGDPSCTQDFLQVTTFTVSGSIDPSFSLAPKINQSGYLSFRISNSEPDEGSSIEFDLLITASLYDASLSNSLKLDSRVRVIVMGRTRCPVQVWYNYAGSLAVEISWRKDPRTILACQQNATSKTVSYRVSLKPEKGSVVTKTVSSNCSAVQSVRLDNLEQGQVYHYDAIGVNLFGETCSPSLDSSGFKFLALTTPTVPQSLTVSRFDLNTLNFTWTIPSNTGDGTANRQLISSFRVVLVVNQEFVISTLQTSVLITRQDYPQLFDSTTQNFTLKVSAINVVGEGAVASSPLDLANAECPRVCGDGLKLPTEDCDDGNVLDGDGCSSSCKVEATALCRFSSSPAFTCEQKPQGPSSCIFPKFEYVKLLQSSTFPESDNIIYFSLRANTPLVSALHVTLSGLTGTGTPDNNNLLITLYNSTFKMTSAIWTQKSGKLDMTIDTVTGLDGELFLSFTLKNPSTTQAAVDVTVGCIDCVTCVDCSQSPVSLQGSVNGSILGVQVPKTDCERRNGSAWFGPNCSLPCYGVVQVPPGGQAWCECPAGSFGESCQTQVVADKNLSVAPQLVQPSSEPVPVKGADGDGVELPPGALTSSIVVSVQVYKADPPIPKEQSDLKPVGKVMELKPDGVTFAQPVTIATAITQEVIDTAKKEGKVLEMRFLDRGSGKWMSTGGEVAYVGGAPFLLTKSYHFSLWAAMSGNPPPTTATNASETTAMATTAVVLPSTTMPPEKTRSVNVVLFIGIAAGVTSVLALSITGWYYTVSRHGKKTSKEPQQVQNVPSPTRDAEEYFESVMPQQQEGSPSTAEAAPDAAASAELVYQDVQEQEETKVVAPTEIKLSEKKEKEMEVEAAAKGRRSRRGTIEHVKKLKRSMLEESLKASIKTSITSLTAQDMDEFESFSRELKDQMNRTARPAPSGAEESFQGEARAAGNAPTKQENDAVRDIPRSHAEEARGGGQGARTAGDMPRSHTGEARGGGQGARTAGDMPRSHTGEARGGGQGARTAGDMPRSHTGEARGGEQGARTAGDSRFVEREKTAGQGKNRRRAEERQSKRAEELHEMIVTEDKKAAERSRRDSDAWMESFLKSEHRKHVLETGRRLSNRSSRRLLLAERPSSIEVSDEVTSLSSAEFSPQLLEARSNSLRKAYGHKKREKKKHKEGETVQEVAI</sequence>
<dbReference type="InterPro" id="IPR000742">
    <property type="entry name" value="EGF"/>
</dbReference>
<keyword evidence="1" id="KW-0732">Signal</keyword>
<feature type="compositionally biased region" description="Low complexity" evidence="4">
    <location>
        <begin position="241"/>
        <end position="265"/>
    </location>
</feature>
<feature type="compositionally biased region" description="Basic and acidic residues" evidence="4">
    <location>
        <begin position="2917"/>
        <end position="2926"/>
    </location>
</feature>
<feature type="domain" description="Fibronectin type-III" evidence="5">
    <location>
        <begin position="2001"/>
        <end position="2109"/>
    </location>
</feature>
<dbReference type="SUPFAM" id="SSF49265">
    <property type="entry name" value="Fibronectin type III"/>
    <property type="match status" value="1"/>
</dbReference>
<accession>L1IRW7</accession>
<feature type="compositionally biased region" description="Basic and acidic residues" evidence="4">
    <location>
        <begin position="2807"/>
        <end position="2816"/>
    </location>
</feature>
<feature type="compositionally biased region" description="Low complexity" evidence="4">
    <location>
        <begin position="553"/>
        <end position="573"/>
    </location>
</feature>
<feature type="region of interest" description="Disordered" evidence="4">
    <location>
        <begin position="3047"/>
        <end position="3076"/>
    </location>
</feature>
<dbReference type="PROSITE" id="PS50853">
    <property type="entry name" value="FN3"/>
    <property type="match status" value="1"/>
</dbReference>
<evidence type="ECO:0000313" key="6">
    <source>
        <dbReference type="EMBL" id="EKX38649.1"/>
    </source>
</evidence>
<feature type="region of interest" description="Disordered" evidence="4">
    <location>
        <begin position="403"/>
        <end position="458"/>
    </location>
</feature>
<reference evidence="8" key="2">
    <citation type="submission" date="2012-11" db="EMBL/GenBank/DDBJ databases">
        <authorList>
            <person name="Kuo A."/>
            <person name="Curtis B.A."/>
            <person name="Tanifuji G."/>
            <person name="Burki F."/>
            <person name="Gruber A."/>
            <person name="Irimia M."/>
            <person name="Maruyama S."/>
            <person name="Arias M.C."/>
            <person name="Ball S.G."/>
            <person name="Gile G.H."/>
            <person name="Hirakawa Y."/>
            <person name="Hopkins J.F."/>
            <person name="Rensing S.A."/>
            <person name="Schmutz J."/>
            <person name="Symeonidi A."/>
            <person name="Elias M."/>
            <person name="Eveleigh R.J."/>
            <person name="Herman E.K."/>
            <person name="Klute M.J."/>
            <person name="Nakayama T."/>
            <person name="Obornik M."/>
            <person name="Reyes-Prieto A."/>
            <person name="Armbrust E.V."/>
            <person name="Aves S.J."/>
            <person name="Beiko R.G."/>
            <person name="Coutinho P."/>
            <person name="Dacks J.B."/>
            <person name="Durnford D.G."/>
            <person name="Fast N.M."/>
            <person name="Green B.R."/>
            <person name="Grisdale C."/>
            <person name="Hempe F."/>
            <person name="Henrissat B."/>
            <person name="Hoppner M.P."/>
            <person name="Ishida K.-I."/>
            <person name="Kim E."/>
            <person name="Koreny L."/>
            <person name="Kroth P.G."/>
            <person name="Liu Y."/>
            <person name="Malik S.-B."/>
            <person name="Maier U.G."/>
            <person name="McRose D."/>
            <person name="Mock T."/>
            <person name="Neilson J.A."/>
            <person name="Onodera N.T."/>
            <person name="Poole A.M."/>
            <person name="Pritham E.J."/>
            <person name="Richards T.A."/>
            <person name="Rocap G."/>
            <person name="Roy S.W."/>
            <person name="Sarai C."/>
            <person name="Schaack S."/>
            <person name="Shirato S."/>
            <person name="Slamovits C.H."/>
            <person name="Spencer D.F."/>
            <person name="Suzuki S."/>
            <person name="Worden A.Z."/>
            <person name="Zauner S."/>
            <person name="Barry K."/>
            <person name="Bell C."/>
            <person name="Bharti A.K."/>
            <person name="Crow J.A."/>
            <person name="Grimwood J."/>
            <person name="Kramer R."/>
            <person name="Lindquist E."/>
            <person name="Lucas S."/>
            <person name="Salamov A."/>
            <person name="McFadden G.I."/>
            <person name="Lane C.E."/>
            <person name="Keeling P.J."/>
            <person name="Gray M.W."/>
            <person name="Grigoriev I.V."/>
            <person name="Archibald J.M."/>
        </authorList>
    </citation>
    <scope>NUCLEOTIDE SEQUENCE</scope>
    <source>
        <strain evidence="8">CCMP2712</strain>
    </source>
</reference>
<dbReference type="InterPro" id="IPR036116">
    <property type="entry name" value="FN3_sf"/>
</dbReference>
<dbReference type="PROSITE" id="PS00022">
    <property type="entry name" value="EGF_1"/>
    <property type="match status" value="1"/>
</dbReference>
<evidence type="ECO:0000313" key="7">
    <source>
        <dbReference type="EnsemblProtists" id="EKX38649"/>
    </source>
</evidence>
<dbReference type="RefSeq" id="XP_005825629.1">
    <property type="nucleotide sequence ID" value="XM_005825572.1"/>
</dbReference>
<dbReference type="Proteomes" id="UP000011087">
    <property type="component" value="Unassembled WGS sequence"/>
</dbReference>
<keyword evidence="8" id="KW-1185">Reference proteome</keyword>
<keyword evidence="2" id="KW-0677">Repeat</keyword>
<evidence type="ECO:0000313" key="8">
    <source>
        <dbReference type="Proteomes" id="UP000011087"/>
    </source>
</evidence>
<feature type="compositionally biased region" description="Basic and acidic residues" evidence="4">
    <location>
        <begin position="2845"/>
        <end position="2862"/>
    </location>
</feature>
<feature type="compositionally biased region" description="Polar residues" evidence="4">
    <location>
        <begin position="423"/>
        <end position="454"/>
    </location>
</feature>
<evidence type="ECO:0000256" key="2">
    <source>
        <dbReference type="ARBA" id="ARBA00022737"/>
    </source>
</evidence>
<proteinExistence type="predicted"/>
<dbReference type="OrthoDB" id="536211at2759"/>
<feature type="region of interest" description="Disordered" evidence="4">
    <location>
        <begin position="2805"/>
        <end position="2985"/>
    </location>
</feature>
<evidence type="ECO:0000259" key="5">
    <source>
        <dbReference type="PROSITE" id="PS50853"/>
    </source>
</evidence>
<feature type="compositionally biased region" description="Low complexity" evidence="4">
    <location>
        <begin position="280"/>
        <end position="289"/>
    </location>
</feature>
<dbReference type="GeneID" id="17295397"/>
<feature type="compositionally biased region" description="Basic and acidic residues" evidence="4">
    <location>
        <begin position="2954"/>
        <end position="2985"/>
    </location>
</feature>
<feature type="compositionally biased region" description="Polar residues" evidence="4">
    <location>
        <begin position="470"/>
        <end position="481"/>
    </location>
</feature>
<dbReference type="NCBIfam" id="TIGR02232">
    <property type="entry name" value="myxo_disulf_rpt"/>
    <property type="match status" value="1"/>
</dbReference>
<feature type="compositionally biased region" description="Pro residues" evidence="4">
    <location>
        <begin position="266"/>
        <end position="279"/>
    </location>
</feature>
<feature type="compositionally biased region" description="Basic residues" evidence="4">
    <location>
        <begin position="3054"/>
        <end position="3065"/>
    </location>
</feature>
<gene>
    <name evidence="6" type="ORF">GUITHDRAFT_115195</name>
</gene>
<feature type="compositionally biased region" description="Polar residues" evidence="4">
    <location>
        <begin position="2681"/>
        <end position="2690"/>
    </location>
</feature>
<feature type="region of interest" description="Disordered" evidence="4">
    <location>
        <begin position="470"/>
        <end position="573"/>
    </location>
</feature>
<feature type="compositionally biased region" description="Low complexity" evidence="4">
    <location>
        <begin position="407"/>
        <end position="420"/>
    </location>
</feature>
<dbReference type="InterPro" id="IPR003961">
    <property type="entry name" value="FN3_dom"/>
</dbReference>
<evidence type="ECO:0000256" key="1">
    <source>
        <dbReference type="ARBA" id="ARBA00022729"/>
    </source>
</evidence>
<dbReference type="EnsemblProtists" id="EKX38649">
    <property type="protein sequence ID" value="EKX38649"/>
    <property type="gene ID" value="GUITHDRAFT_115195"/>
</dbReference>
<name>L1IRW7_GUITC</name>
<evidence type="ECO:0000256" key="4">
    <source>
        <dbReference type="SAM" id="MobiDB-lite"/>
    </source>
</evidence>
<organism evidence="6">
    <name type="scientific">Guillardia theta (strain CCMP2712)</name>
    <name type="common">Cryptophyte</name>
    <dbReference type="NCBI Taxonomy" id="905079"/>
    <lineage>
        <taxon>Eukaryota</taxon>
        <taxon>Cryptophyceae</taxon>
        <taxon>Pyrenomonadales</taxon>
        <taxon>Geminigeraceae</taxon>
        <taxon>Guillardia</taxon>
    </lineage>
</organism>
<feature type="compositionally biased region" description="Low complexity" evidence="4">
    <location>
        <begin position="482"/>
        <end position="546"/>
    </location>
</feature>
<dbReference type="PaxDb" id="55529-EKX38649"/>
<dbReference type="KEGG" id="gtt:GUITHDRAFT_115195"/>
<dbReference type="Pfam" id="PF13948">
    <property type="entry name" value="DUF4215"/>
    <property type="match status" value="1"/>
</dbReference>
<evidence type="ECO:0000256" key="3">
    <source>
        <dbReference type="ARBA" id="ARBA00023157"/>
    </source>
</evidence>
<dbReference type="InterPro" id="IPR011936">
    <property type="entry name" value="Myxo_disulph_rpt"/>
</dbReference>
<feature type="region of interest" description="Disordered" evidence="4">
    <location>
        <begin position="241"/>
        <end position="289"/>
    </location>
</feature>
<dbReference type="HOGENOM" id="CLU_225863_0_0_1"/>
<keyword evidence="3" id="KW-1015">Disulfide bond</keyword>
<dbReference type="EMBL" id="JH993046">
    <property type="protein sequence ID" value="EKX38649.1"/>
    <property type="molecule type" value="Genomic_DNA"/>
</dbReference>
<feature type="region of interest" description="Disordered" evidence="4">
    <location>
        <begin position="2675"/>
        <end position="2694"/>
    </location>
</feature>